<dbReference type="Pfam" id="PF18201">
    <property type="entry name" value="PIH1_CS"/>
    <property type="match status" value="1"/>
</dbReference>
<feature type="region of interest" description="Disordered" evidence="3">
    <location>
        <begin position="251"/>
        <end position="274"/>
    </location>
</feature>
<dbReference type="InterPro" id="IPR050734">
    <property type="entry name" value="PIH1/Kintoun_subfamily"/>
</dbReference>
<evidence type="ECO:0000313" key="8">
    <source>
        <dbReference type="Proteomes" id="UP000011087"/>
    </source>
</evidence>
<evidence type="ECO:0000256" key="3">
    <source>
        <dbReference type="SAM" id="MobiDB-lite"/>
    </source>
</evidence>
<evidence type="ECO:0000259" key="5">
    <source>
        <dbReference type="Pfam" id="PF18201"/>
    </source>
</evidence>
<protein>
    <recommendedName>
        <fullName evidence="2">PIH1 domain-containing protein 1</fullName>
    </recommendedName>
</protein>
<evidence type="ECO:0000256" key="2">
    <source>
        <dbReference type="ARBA" id="ARBA00040540"/>
    </source>
</evidence>
<gene>
    <name evidence="6" type="ORF">GUITHDRAFT_153330</name>
</gene>
<proteinExistence type="inferred from homology"/>
<dbReference type="RefSeq" id="XP_005830326.1">
    <property type="nucleotide sequence ID" value="XM_005830269.1"/>
</dbReference>
<accession>L1J4C5</accession>
<sequence length="451" mass="49143">MALDDIVLPGSRSGHRPVQLITPVPGLVVKTKDVKGKKIFINLVMHDIVKMPVDVNMCEVAREHIAERGLSNLRVPLDVSDPRDTEDKRGDKATAIDVMFNTFLLDRAMHGQGEIEGVPTRIYFQQELASLAIKDVEDVLKVGIDRNNFKILKCNYKGGAKPEPFPYVEGAWDKQQESSKASTRKRATGASEGLTGPLSSNPPPIKKDDIAISEAIDADEICAVSTTRKKPSNVVKKGFLMGDGAGKLYKNDDGTYGSNEQAGAIDSSEQMRQQQLAHLPESLRKKCAIVDTTKMSKDEIQDAMSQYANTGRVLSGPAAPGGSARNDPQYEREFAKLYKKAEAEAPEPTFALGGLRSSGKSRIKELQHKCSPIHEEEQLTGFALSVSLPDGVSTIEDVDVEVSAFKVEIKTRDGSHALNLAWPSPVDPDAVSAKMKKKTKELKLVVPVAVE</sequence>
<evidence type="ECO:0000313" key="7">
    <source>
        <dbReference type="EnsemblProtists" id="EKX43346"/>
    </source>
</evidence>
<dbReference type="STRING" id="905079.L1J4C5"/>
<dbReference type="HOGENOM" id="CLU_607579_0_0_1"/>
<reference evidence="7" key="3">
    <citation type="submission" date="2015-06" db="UniProtKB">
        <authorList>
            <consortium name="EnsemblProtists"/>
        </authorList>
    </citation>
    <scope>IDENTIFICATION</scope>
</reference>
<dbReference type="OMA" id="AYCVDVV"/>
<dbReference type="Proteomes" id="UP000011087">
    <property type="component" value="Unassembled WGS sequence"/>
</dbReference>
<organism evidence="6">
    <name type="scientific">Guillardia theta (strain CCMP2712)</name>
    <name type="common">Cryptophyte</name>
    <dbReference type="NCBI Taxonomy" id="905079"/>
    <lineage>
        <taxon>Eukaryota</taxon>
        <taxon>Cryptophyceae</taxon>
        <taxon>Pyrenomonadales</taxon>
        <taxon>Geminigeraceae</taxon>
        <taxon>Guillardia</taxon>
    </lineage>
</organism>
<evidence type="ECO:0000313" key="6">
    <source>
        <dbReference type="EMBL" id="EKX43346.1"/>
    </source>
</evidence>
<name>L1J4C5_GUITC</name>
<dbReference type="Pfam" id="PF08190">
    <property type="entry name" value="PIH1"/>
    <property type="match status" value="1"/>
</dbReference>
<dbReference type="InterPro" id="IPR012981">
    <property type="entry name" value="PIH1_N"/>
</dbReference>
<dbReference type="PANTHER" id="PTHR22997">
    <property type="entry name" value="PIH1 DOMAIN-CONTAINING PROTEIN 1"/>
    <property type="match status" value="1"/>
</dbReference>
<keyword evidence="8" id="KW-1185">Reference proteome</keyword>
<feature type="domain" description="PIH1D1/2/3 CS-like" evidence="5">
    <location>
        <begin position="377"/>
        <end position="448"/>
    </location>
</feature>
<dbReference type="PaxDb" id="55529-EKX43346"/>
<reference evidence="8" key="2">
    <citation type="submission" date="2012-11" db="EMBL/GenBank/DDBJ databases">
        <authorList>
            <person name="Kuo A."/>
            <person name="Curtis B.A."/>
            <person name="Tanifuji G."/>
            <person name="Burki F."/>
            <person name="Gruber A."/>
            <person name="Irimia M."/>
            <person name="Maruyama S."/>
            <person name="Arias M.C."/>
            <person name="Ball S.G."/>
            <person name="Gile G.H."/>
            <person name="Hirakawa Y."/>
            <person name="Hopkins J.F."/>
            <person name="Rensing S.A."/>
            <person name="Schmutz J."/>
            <person name="Symeonidi A."/>
            <person name="Elias M."/>
            <person name="Eveleigh R.J."/>
            <person name="Herman E.K."/>
            <person name="Klute M.J."/>
            <person name="Nakayama T."/>
            <person name="Obornik M."/>
            <person name="Reyes-Prieto A."/>
            <person name="Armbrust E.V."/>
            <person name="Aves S.J."/>
            <person name="Beiko R.G."/>
            <person name="Coutinho P."/>
            <person name="Dacks J.B."/>
            <person name="Durnford D.G."/>
            <person name="Fast N.M."/>
            <person name="Green B.R."/>
            <person name="Grisdale C."/>
            <person name="Hempe F."/>
            <person name="Henrissat B."/>
            <person name="Hoppner M.P."/>
            <person name="Ishida K.-I."/>
            <person name="Kim E."/>
            <person name="Koreny L."/>
            <person name="Kroth P.G."/>
            <person name="Liu Y."/>
            <person name="Malik S.-B."/>
            <person name="Maier U.G."/>
            <person name="McRose D."/>
            <person name="Mock T."/>
            <person name="Neilson J.A."/>
            <person name="Onodera N.T."/>
            <person name="Poole A.M."/>
            <person name="Pritham E.J."/>
            <person name="Richards T.A."/>
            <person name="Rocap G."/>
            <person name="Roy S.W."/>
            <person name="Sarai C."/>
            <person name="Schaack S."/>
            <person name="Shirato S."/>
            <person name="Slamovits C.H."/>
            <person name="Spencer D.F."/>
            <person name="Suzuki S."/>
            <person name="Worden A.Z."/>
            <person name="Zauner S."/>
            <person name="Barry K."/>
            <person name="Bell C."/>
            <person name="Bharti A.K."/>
            <person name="Crow J.A."/>
            <person name="Grimwood J."/>
            <person name="Kramer R."/>
            <person name="Lindquist E."/>
            <person name="Lucas S."/>
            <person name="Salamov A."/>
            <person name="McFadden G.I."/>
            <person name="Lane C.E."/>
            <person name="Keeling P.J."/>
            <person name="Gray M.W."/>
            <person name="Grigoriev I.V."/>
            <person name="Archibald J.M."/>
        </authorList>
    </citation>
    <scope>NUCLEOTIDE SEQUENCE</scope>
    <source>
        <strain evidence="8">CCMP2712</strain>
    </source>
</reference>
<dbReference type="KEGG" id="gtt:GUITHDRAFT_153330"/>
<feature type="compositionally biased region" description="Polar residues" evidence="3">
    <location>
        <begin position="256"/>
        <end position="274"/>
    </location>
</feature>
<evidence type="ECO:0000256" key="1">
    <source>
        <dbReference type="ARBA" id="ARBA00008511"/>
    </source>
</evidence>
<dbReference type="OrthoDB" id="5135119at2759"/>
<dbReference type="PANTHER" id="PTHR22997:SF0">
    <property type="entry name" value="PIH1 DOMAIN-CONTAINING PROTEIN 1"/>
    <property type="match status" value="1"/>
</dbReference>
<dbReference type="AlphaFoldDB" id="L1J4C5"/>
<evidence type="ECO:0000259" key="4">
    <source>
        <dbReference type="Pfam" id="PF08190"/>
    </source>
</evidence>
<feature type="region of interest" description="Disordered" evidence="3">
    <location>
        <begin position="172"/>
        <end position="207"/>
    </location>
</feature>
<comment type="similarity">
    <text evidence="1">Belongs to the PIH1 family.</text>
</comment>
<reference evidence="6 8" key="1">
    <citation type="journal article" date="2012" name="Nature">
        <title>Algal genomes reveal evolutionary mosaicism and the fate of nucleomorphs.</title>
        <authorList>
            <consortium name="DOE Joint Genome Institute"/>
            <person name="Curtis B.A."/>
            <person name="Tanifuji G."/>
            <person name="Burki F."/>
            <person name="Gruber A."/>
            <person name="Irimia M."/>
            <person name="Maruyama S."/>
            <person name="Arias M.C."/>
            <person name="Ball S.G."/>
            <person name="Gile G.H."/>
            <person name="Hirakawa Y."/>
            <person name="Hopkins J.F."/>
            <person name="Kuo A."/>
            <person name="Rensing S.A."/>
            <person name="Schmutz J."/>
            <person name="Symeonidi A."/>
            <person name="Elias M."/>
            <person name="Eveleigh R.J."/>
            <person name="Herman E.K."/>
            <person name="Klute M.J."/>
            <person name="Nakayama T."/>
            <person name="Obornik M."/>
            <person name="Reyes-Prieto A."/>
            <person name="Armbrust E.V."/>
            <person name="Aves S.J."/>
            <person name="Beiko R.G."/>
            <person name="Coutinho P."/>
            <person name="Dacks J.B."/>
            <person name="Durnford D.G."/>
            <person name="Fast N.M."/>
            <person name="Green B.R."/>
            <person name="Grisdale C.J."/>
            <person name="Hempel F."/>
            <person name="Henrissat B."/>
            <person name="Hoppner M.P."/>
            <person name="Ishida K."/>
            <person name="Kim E."/>
            <person name="Koreny L."/>
            <person name="Kroth P.G."/>
            <person name="Liu Y."/>
            <person name="Malik S.B."/>
            <person name="Maier U.G."/>
            <person name="McRose D."/>
            <person name="Mock T."/>
            <person name="Neilson J.A."/>
            <person name="Onodera N.T."/>
            <person name="Poole A.M."/>
            <person name="Pritham E.J."/>
            <person name="Richards T.A."/>
            <person name="Rocap G."/>
            <person name="Roy S.W."/>
            <person name="Sarai C."/>
            <person name="Schaack S."/>
            <person name="Shirato S."/>
            <person name="Slamovits C.H."/>
            <person name="Spencer D.F."/>
            <person name="Suzuki S."/>
            <person name="Worden A.Z."/>
            <person name="Zauner S."/>
            <person name="Barry K."/>
            <person name="Bell C."/>
            <person name="Bharti A.K."/>
            <person name="Crow J.A."/>
            <person name="Grimwood J."/>
            <person name="Kramer R."/>
            <person name="Lindquist E."/>
            <person name="Lucas S."/>
            <person name="Salamov A."/>
            <person name="McFadden G.I."/>
            <person name="Lane C.E."/>
            <person name="Keeling P.J."/>
            <person name="Gray M.W."/>
            <person name="Grigoriev I.V."/>
            <person name="Archibald J.M."/>
        </authorList>
    </citation>
    <scope>NUCLEOTIDE SEQUENCE</scope>
    <source>
        <strain evidence="6 8">CCMP2712</strain>
    </source>
</reference>
<dbReference type="EMBL" id="JH993011">
    <property type="protein sequence ID" value="EKX43346.1"/>
    <property type="molecule type" value="Genomic_DNA"/>
</dbReference>
<dbReference type="GeneID" id="17299934"/>
<dbReference type="EnsemblProtists" id="EKX43346">
    <property type="protein sequence ID" value="EKX43346"/>
    <property type="gene ID" value="GUITHDRAFT_153330"/>
</dbReference>
<feature type="domain" description="PIH1 N-terminal" evidence="4">
    <location>
        <begin position="16"/>
        <end position="162"/>
    </location>
</feature>
<dbReference type="InterPro" id="IPR041442">
    <property type="entry name" value="PIH1D1/2/3_CS-like"/>
</dbReference>
<dbReference type="GO" id="GO:0005737">
    <property type="term" value="C:cytoplasm"/>
    <property type="evidence" value="ECO:0007669"/>
    <property type="project" value="TreeGrafter"/>
</dbReference>